<sequence>MAGKIPTHFIDQLLNRVDIVDVINRRVTLKKAGKEFQACCPFHDEKTPSFTVSPSKQFYHCFGCGAHGSAIGFLMEYDNLGFVEAVEELAQSAGLEVPREGGNEQGPDLRPLYELMEKTARFYQHQLKHHAESPAAVDYLKSRGMSGQIAASYGIGFAPPGWDNLTGTLGSDKTSLERLNKCGLLSESNGKQYDRFRNRIIFRSGIHAAEPSVLAAGYWETTNPST</sequence>
<evidence type="ECO:0000256" key="2">
    <source>
        <dbReference type="ARBA" id="ARBA00022478"/>
    </source>
</evidence>
<evidence type="ECO:0000256" key="6">
    <source>
        <dbReference type="ARBA" id="ARBA00022705"/>
    </source>
</evidence>
<evidence type="ECO:0000256" key="11">
    <source>
        <dbReference type="ARBA" id="ARBA00023125"/>
    </source>
</evidence>
<organism evidence="14 15">
    <name type="scientific">Candidatus Thiodiazotropha taylori</name>
    <dbReference type="NCBI Taxonomy" id="2792791"/>
    <lineage>
        <taxon>Bacteria</taxon>
        <taxon>Pseudomonadati</taxon>
        <taxon>Pseudomonadota</taxon>
        <taxon>Gammaproteobacteria</taxon>
        <taxon>Chromatiales</taxon>
        <taxon>Sedimenticolaceae</taxon>
        <taxon>Candidatus Thiodiazotropha</taxon>
    </lineage>
</organism>
<dbReference type="SMART" id="SM00400">
    <property type="entry name" value="ZnF_CHCC"/>
    <property type="match status" value="1"/>
</dbReference>
<name>A0A9E4T312_9GAMM</name>
<dbReference type="GO" id="GO:0000428">
    <property type="term" value="C:DNA-directed RNA polymerase complex"/>
    <property type="evidence" value="ECO:0007669"/>
    <property type="project" value="UniProtKB-KW"/>
</dbReference>
<dbReference type="PANTHER" id="PTHR30313">
    <property type="entry name" value="DNA PRIMASE"/>
    <property type="match status" value="1"/>
</dbReference>
<dbReference type="InterPro" id="IPR037068">
    <property type="entry name" value="DNA_primase_core_N_sf"/>
</dbReference>
<dbReference type="GO" id="GO:0003677">
    <property type="term" value="F:DNA binding"/>
    <property type="evidence" value="ECO:0007669"/>
    <property type="project" value="UniProtKB-KW"/>
</dbReference>
<accession>A0A9E4T312</accession>
<dbReference type="InterPro" id="IPR002694">
    <property type="entry name" value="Znf_CHC2"/>
</dbReference>
<evidence type="ECO:0000256" key="4">
    <source>
        <dbReference type="ARBA" id="ARBA00022679"/>
    </source>
</evidence>
<keyword evidence="8" id="KW-0863">Zinc-finger</keyword>
<dbReference type="Proteomes" id="UP000886667">
    <property type="component" value="Unassembled WGS sequence"/>
</dbReference>
<dbReference type="InterPro" id="IPR036977">
    <property type="entry name" value="DNA_primase_Znf_CHC2"/>
</dbReference>
<evidence type="ECO:0000313" key="15">
    <source>
        <dbReference type="Proteomes" id="UP000886667"/>
    </source>
</evidence>
<dbReference type="Pfam" id="PF08275">
    <property type="entry name" value="DNAG_N"/>
    <property type="match status" value="1"/>
</dbReference>
<keyword evidence="11" id="KW-0238">DNA-binding</keyword>
<dbReference type="GO" id="GO:0003899">
    <property type="term" value="F:DNA-directed RNA polymerase activity"/>
    <property type="evidence" value="ECO:0007669"/>
    <property type="project" value="InterPro"/>
</dbReference>
<keyword evidence="7" id="KW-0479">Metal-binding</keyword>
<keyword evidence="4" id="KW-0808">Transferase</keyword>
<keyword evidence="10" id="KW-0460">Magnesium</keyword>
<dbReference type="SUPFAM" id="SSF57783">
    <property type="entry name" value="Zinc beta-ribbon"/>
    <property type="match status" value="1"/>
</dbReference>
<dbReference type="SUPFAM" id="SSF56731">
    <property type="entry name" value="DNA primase core"/>
    <property type="match status" value="1"/>
</dbReference>
<dbReference type="InterPro" id="IPR013264">
    <property type="entry name" value="DNAG_N"/>
</dbReference>
<dbReference type="Pfam" id="PF01807">
    <property type="entry name" value="Zn_ribbon_DnaG"/>
    <property type="match status" value="1"/>
</dbReference>
<evidence type="ECO:0000259" key="13">
    <source>
        <dbReference type="SMART" id="SM00400"/>
    </source>
</evidence>
<evidence type="ECO:0000313" key="14">
    <source>
        <dbReference type="EMBL" id="MCG7948286.1"/>
    </source>
</evidence>
<evidence type="ECO:0000256" key="5">
    <source>
        <dbReference type="ARBA" id="ARBA00022695"/>
    </source>
</evidence>
<dbReference type="GO" id="GO:0005737">
    <property type="term" value="C:cytoplasm"/>
    <property type="evidence" value="ECO:0007669"/>
    <property type="project" value="TreeGrafter"/>
</dbReference>
<evidence type="ECO:0000256" key="8">
    <source>
        <dbReference type="ARBA" id="ARBA00022771"/>
    </source>
</evidence>
<comment type="cofactor">
    <cofactor evidence="1">
        <name>Zn(2+)</name>
        <dbReference type="ChEBI" id="CHEBI:29105"/>
    </cofactor>
</comment>
<dbReference type="InterPro" id="IPR050219">
    <property type="entry name" value="DnaG_primase"/>
</dbReference>
<evidence type="ECO:0000256" key="9">
    <source>
        <dbReference type="ARBA" id="ARBA00022833"/>
    </source>
</evidence>
<dbReference type="PANTHER" id="PTHR30313:SF2">
    <property type="entry name" value="DNA PRIMASE"/>
    <property type="match status" value="1"/>
</dbReference>
<keyword evidence="9" id="KW-0862">Zinc</keyword>
<evidence type="ECO:0000256" key="3">
    <source>
        <dbReference type="ARBA" id="ARBA00022515"/>
    </source>
</evidence>
<dbReference type="FunFam" id="3.90.580.10:FF:000001">
    <property type="entry name" value="DNA primase"/>
    <property type="match status" value="1"/>
</dbReference>
<gene>
    <name evidence="14" type="ORF">JAZ07_18245</name>
</gene>
<feature type="domain" description="Zinc finger CHC2-type" evidence="13">
    <location>
        <begin position="36"/>
        <end position="90"/>
    </location>
</feature>
<dbReference type="Gene3D" id="3.90.580.10">
    <property type="entry name" value="Zinc finger, CHC2-type domain"/>
    <property type="match status" value="1"/>
</dbReference>
<keyword evidence="12" id="KW-0804">Transcription</keyword>
<keyword evidence="6" id="KW-0235">DNA replication</keyword>
<protein>
    <submittedName>
        <fullName evidence="14">CHC2 zinc finger domain-containing protein</fullName>
    </submittedName>
</protein>
<comment type="caution">
    <text evidence="14">The sequence shown here is derived from an EMBL/GenBank/DDBJ whole genome shotgun (WGS) entry which is preliminary data.</text>
</comment>
<evidence type="ECO:0000256" key="12">
    <source>
        <dbReference type="ARBA" id="ARBA00023163"/>
    </source>
</evidence>
<reference evidence="14" key="1">
    <citation type="journal article" date="2021" name="Proc. Natl. Acad. Sci. U.S.A.">
        <title>Global biogeography of chemosynthetic symbionts reveals both localized and globally distributed symbiont groups. .</title>
        <authorList>
            <person name="Osvatic J.T."/>
            <person name="Wilkins L.G.E."/>
            <person name="Leibrecht L."/>
            <person name="Leray M."/>
            <person name="Zauner S."/>
            <person name="Polzin J."/>
            <person name="Camacho Y."/>
            <person name="Gros O."/>
            <person name="van Gils J.A."/>
            <person name="Eisen J.A."/>
            <person name="Petersen J.M."/>
            <person name="Yuen B."/>
        </authorList>
    </citation>
    <scope>NUCLEOTIDE SEQUENCE</scope>
    <source>
        <strain evidence="14">MAGclacostrist064TRANS</strain>
    </source>
</reference>
<dbReference type="EMBL" id="JAEPCM010000665">
    <property type="protein sequence ID" value="MCG7948286.1"/>
    <property type="molecule type" value="Genomic_DNA"/>
</dbReference>
<keyword evidence="3" id="KW-0639">Primosome</keyword>
<keyword evidence="5" id="KW-0548">Nucleotidyltransferase</keyword>
<evidence type="ECO:0000256" key="10">
    <source>
        <dbReference type="ARBA" id="ARBA00022842"/>
    </source>
</evidence>
<proteinExistence type="predicted"/>
<dbReference type="GO" id="GO:0008270">
    <property type="term" value="F:zinc ion binding"/>
    <property type="evidence" value="ECO:0007669"/>
    <property type="project" value="UniProtKB-KW"/>
</dbReference>
<evidence type="ECO:0000256" key="7">
    <source>
        <dbReference type="ARBA" id="ARBA00022723"/>
    </source>
</evidence>
<dbReference type="Gene3D" id="3.90.980.10">
    <property type="entry name" value="DNA primase, catalytic core, N-terminal domain"/>
    <property type="match status" value="1"/>
</dbReference>
<dbReference type="GO" id="GO:0006269">
    <property type="term" value="P:DNA replication, synthesis of primer"/>
    <property type="evidence" value="ECO:0007669"/>
    <property type="project" value="UniProtKB-KW"/>
</dbReference>
<dbReference type="GO" id="GO:1990077">
    <property type="term" value="C:primosome complex"/>
    <property type="evidence" value="ECO:0007669"/>
    <property type="project" value="UniProtKB-KW"/>
</dbReference>
<evidence type="ECO:0000256" key="1">
    <source>
        <dbReference type="ARBA" id="ARBA00001947"/>
    </source>
</evidence>
<dbReference type="AlphaFoldDB" id="A0A9E4T312"/>
<keyword evidence="2" id="KW-0240">DNA-directed RNA polymerase</keyword>